<evidence type="ECO:0008006" key="4">
    <source>
        <dbReference type="Google" id="ProtNLM"/>
    </source>
</evidence>
<keyword evidence="3" id="KW-1185">Reference proteome</keyword>
<dbReference type="KEGG" id="sman:C12CBH8_07590"/>
<feature type="coiled-coil region" evidence="1">
    <location>
        <begin position="28"/>
        <end position="132"/>
    </location>
</feature>
<evidence type="ECO:0000313" key="2">
    <source>
        <dbReference type="EMBL" id="BCI60120.1"/>
    </source>
</evidence>
<evidence type="ECO:0000313" key="3">
    <source>
        <dbReference type="Proteomes" id="UP000593890"/>
    </source>
</evidence>
<keyword evidence="1" id="KW-0175">Coiled coil</keyword>
<evidence type="ECO:0000256" key="1">
    <source>
        <dbReference type="SAM" id="Coils"/>
    </source>
</evidence>
<proteinExistence type="predicted"/>
<gene>
    <name evidence="2" type="ORF">C12CBH8_07590</name>
</gene>
<dbReference type="RefSeq" id="WP_090266525.1">
    <property type="nucleotide sequence ID" value="NZ_AP023321.1"/>
</dbReference>
<dbReference type="AlphaFoldDB" id="A0A7I8D025"/>
<dbReference type="EMBL" id="AP023321">
    <property type="protein sequence ID" value="BCI60120.1"/>
    <property type="molecule type" value="Genomic_DNA"/>
</dbReference>
<reference evidence="3" key="1">
    <citation type="submission" date="2020-07" db="EMBL/GenBank/DDBJ databases">
        <title>Complete genome sequencing of Clostridia bacterium strain 12CBH8.</title>
        <authorList>
            <person name="Sakamoto M."/>
            <person name="Murakami T."/>
            <person name="Mori H."/>
        </authorList>
    </citation>
    <scope>NUCLEOTIDE SEQUENCE [LARGE SCALE GENOMIC DNA]</scope>
    <source>
        <strain evidence="3">12CBH8</strain>
    </source>
</reference>
<dbReference type="SUPFAM" id="SSF58100">
    <property type="entry name" value="Bacterial hemolysins"/>
    <property type="match status" value="1"/>
</dbReference>
<dbReference type="Proteomes" id="UP000593890">
    <property type="component" value="Chromosome"/>
</dbReference>
<protein>
    <recommendedName>
        <fullName evidence="4">DivIVA domain-containing protein</fullName>
    </recommendedName>
</protein>
<name>A0A7I8D025_9FIRM</name>
<sequence>MNENVTIKTVAFGGFDRDEVLQYIDHLNQSALATQQDLNQQIQDLTQSRQELSDKVATFEQRISDLEEQLESERDAREQLLQEHRSLERELKSVRADKEQSARSLALEQEKNRQLVNRMSTLESNASKYDEACAQVGAALLDAHQDAQRIREKARQEAAAFTDGAVQTAQSVMDGVHSLRSNLDAVRDRIRSITAEFETQLGNIYQCLEDAATQAETFRQNLQSSSSSDQDIPSFPV</sequence>
<organism evidence="2 3">
    <name type="scientific">Solibaculum mannosilyticum</name>
    <dbReference type="NCBI Taxonomy" id="2780922"/>
    <lineage>
        <taxon>Bacteria</taxon>
        <taxon>Bacillati</taxon>
        <taxon>Bacillota</taxon>
        <taxon>Clostridia</taxon>
        <taxon>Eubacteriales</taxon>
        <taxon>Oscillospiraceae</taxon>
        <taxon>Solibaculum</taxon>
    </lineage>
</organism>
<accession>A0A7I8D025</accession>